<organism evidence="1 2">
    <name type="scientific">Glossina palpalis gambiensis</name>
    <dbReference type="NCBI Taxonomy" id="67801"/>
    <lineage>
        <taxon>Eukaryota</taxon>
        <taxon>Metazoa</taxon>
        <taxon>Ecdysozoa</taxon>
        <taxon>Arthropoda</taxon>
        <taxon>Hexapoda</taxon>
        <taxon>Insecta</taxon>
        <taxon>Pterygota</taxon>
        <taxon>Neoptera</taxon>
        <taxon>Endopterygota</taxon>
        <taxon>Diptera</taxon>
        <taxon>Brachycera</taxon>
        <taxon>Muscomorpha</taxon>
        <taxon>Hippoboscoidea</taxon>
        <taxon>Glossinidae</taxon>
        <taxon>Glossina</taxon>
    </lineage>
</organism>
<dbReference type="Proteomes" id="UP000092460">
    <property type="component" value="Unassembled WGS sequence"/>
</dbReference>
<reference evidence="2" key="1">
    <citation type="submission" date="2015-01" db="EMBL/GenBank/DDBJ databases">
        <authorList>
            <person name="Aksoy S."/>
            <person name="Warren W."/>
            <person name="Wilson R.K."/>
        </authorList>
    </citation>
    <scope>NUCLEOTIDE SEQUENCE [LARGE SCALE GENOMIC DNA]</scope>
    <source>
        <strain evidence="2">IAEA</strain>
    </source>
</reference>
<protein>
    <submittedName>
        <fullName evidence="1">Uncharacterized protein</fullName>
    </submittedName>
</protein>
<dbReference type="AlphaFoldDB" id="A0A1B0BTN7"/>
<name>A0A1B0BTN7_9MUSC</name>
<proteinExistence type="predicted"/>
<reference evidence="1" key="2">
    <citation type="submission" date="2020-05" db="UniProtKB">
        <authorList>
            <consortium name="EnsemblMetazoa"/>
        </authorList>
    </citation>
    <scope>IDENTIFICATION</scope>
    <source>
        <strain evidence="1">IAEA</strain>
    </source>
</reference>
<dbReference type="EMBL" id="JXJN01020288">
    <property type="status" value="NOT_ANNOTATED_CDS"/>
    <property type="molecule type" value="Genomic_DNA"/>
</dbReference>
<accession>A0A1B0BTN7</accession>
<dbReference type="EMBL" id="JXJN01020289">
    <property type="status" value="NOT_ANNOTATED_CDS"/>
    <property type="molecule type" value="Genomic_DNA"/>
</dbReference>
<dbReference type="EMBL" id="JXJN01020287">
    <property type="status" value="NOT_ANNOTATED_CDS"/>
    <property type="molecule type" value="Genomic_DNA"/>
</dbReference>
<evidence type="ECO:0000313" key="1">
    <source>
        <dbReference type="EnsemblMetazoa" id="GPPI040195-PA"/>
    </source>
</evidence>
<sequence length="172" mass="19027">MQLQAFCLKYVSTHVEEVSLLRVAVPRDGSGADKESDCGITVTNYFICLSEDTKESFNSESGPVLKTLIVGSVVVEMLTYKTLQKANGRIDMVKATETFLLFKKRNWFCSFIGKKFTQNAESCNNKGLNRVTMHDINIFSVEPLRSGSGTSNIKAHTTIPGELQGYLGTQTN</sequence>
<keyword evidence="2" id="KW-1185">Reference proteome</keyword>
<dbReference type="EnsemblMetazoa" id="GPPI040195-RA">
    <property type="protein sequence ID" value="GPPI040195-PA"/>
    <property type="gene ID" value="GPPI040195"/>
</dbReference>
<evidence type="ECO:0000313" key="2">
    <source>
        <dbReference type="Proteomes" id="UP000092460"/>
    </source>
</evidence>
<dbReference type="VEuPathDB" id="VectorBase:GPPI040195"/>